<protein>
    <recommendedName>
        <fullName evidence="2">Auxilin-like protein</fullName>
    </recommendedName>
</protein>
<proteinExistence type="predicted"/>
<evidence type="ECO:0008006" key="2">
    <source>
        <dbReference type="Google" id="ProtNLM"/>
    </source>
</evidence>
<accession>A0A699S1J2</accession>
<sequence>WQKVDIGLGGGCDKVLRPADMLLYSWDSGFDVCVDLTGSSPLTRTGMVDFVFGWAVIDVA</sequence>
<dbReference type="EMBL" id="BKCJ011130708">
    <property type="protein sequence ID" value="GFC91263.1"/>
    <property type="molecule type" value="Genomic_DNA"/>
</dbReference>
<comment type="caution">
    <text evidence="1">The sequence shown here is derived from an EMBL/GenBank/DDBJ whole genome shotgun (WGS) entry which is preliminary data.</text>
</comment>
<reference evidence="1" key="1">
    <citation type="journal article" date="2019" name="Sci. Rep.">
        <title>Draft genome of Tanacetum cinerariifolium, the natural source of mosquito coil.</title>
        <authorList>
            <person name="Yamashiro T."/>
            <person name="Shiraishi A."/>
            <person name="Satake H."/>
            <person name="Nakayama K."/>
        </authorList>
    </citation>
    <scope>NUCLEOTIDE SEQUENCE</scope>
</reference>
<dbReference type="AlphaFoldDB" id="A0A699S1J2"/>
<organism evidence="1">
    <name type="scientific">Tanacetum cinerariifolium</name>
    <name type="common">Dalmatian daisy</name>
    <name type="synonym">Chrysanthemum cinerariifolium</name>
    <dbReference type="NCBI Taxonomy" id="118510"/>
    <lineage>
        <taxon>Eukaryota</taxon>
        <taxon>Viridiplantae</taxon>
        <taxon>Streptophyta</taxon>
        <taxon>Embryophyta</taxon>
        <taxon>Tracheophyta</taxon>
        <taxon>Spermatophyta</taxon>
        <taxon>Magnoliopsida</taxon>
        <taxon>eudicotyledons</taxon>
        <taxon>Gunneridae</taxon>
        <taxon>Pentapetalae</taxon>
        <taxon>asterids</taxon>
        <taxon>campanulids</taxon>
        <taxon>Asterales</taxon>
        <taxon>Asteraceae</taxon>
        <taxon>Asteroideae</taxon>
        <taxon>Anthemideae</taxon>
        <taxon>Anthemidinae</taxon>
        <taxon>Tanacetum</taxon>
    </lineage>
</organism>
<name>A0A699S1J2_TANCI</name>
<evidence type="ECO:0000313" key="1">
    <source>
        <dbReference type="EMBL" id="GFC91263.1"/>
    </source>
</evidence>
<feature type="non-terminal residue" evidence="1">
    <location>
        <position position="1"/>
    </location>
</feature>
<gene>
    <name evidence="1" type="ORF">Tci_863233</name>
</gene>